<dbReference type="EMBL" id="CAAGRJ010030070">
    <property type="protein sequence ID" value="VFV41323.1"/>
    <property type="molecule type" value="Genomic_DNA"/>
</dbReference>
<name>A0A485PAT6_LYNPA</name>
<gene>
    <name evidence="1" type="ORF">LYPA_23C010265</name>
</gene>
<sequence>CPWKEGACCPQSSSPLLQSLHLSSGSPMSLTLSLTFSLVSFSEPLLGPSPHPSSPPPISLLPWAIACKETSGLLPSP</sequence>
<protein>
    <submittedName>
        <fullName evidence="1">Uncharacterized protein</fullName>
    </submittedName>
</protein>
<evidence type="ECO:0000313" key="2">
    <source>
        <dbReference type="Proteomes" id="UP000386466"/>
    </source>
</evidence>
<accession>A0A485PAT6</accession>
<dbReference type="Proteomes" id="UP000386466">
    <property type="component" value="Unassembled WGS sequence"/>
</dbReference>
<reference evidence="1 2" key="1">
    <citation type="submission" date="2019-01" db="EMBL/GenBank/DDBJ databases">
        <authorList>
            <person name="Alioto T."/>
            <person name="Alioto T."/>
        </authorList>
    </citation>
    <scope>NUCLEOTIDE SEQUENCE [LARGE SCALE GENOMIC DNA]</scope>
</reference>
<dbReference type="AlphaFoldDB" id="A0A485PAT6"/>
<feature type="non-terminal residue" evidence="1">
    <location>
        <position position="1"/>
    </location>
</feature>
<keyword evidence="2" id="KW-1185">Reference proteome</keyword>
<organism evidence="1 2">
    <name type="scientific">Lynx pardinus</name>
    <name type="common">Iberian lynx</name>
    <name type="synonym">Felis pardina</name>
    <dbReference type="NCBI Taxonomy" id="191816"/>
    <lineage>
        <taxon>Eukaryota</taxon>
        <taxon>Metazoa</taxon>
        <taxon>Chordata</taxon>
        <taxon>Craniata</taxon>
        <taxon>Vertebrata</taxon>
        <taxon>Euteleostomi</taxon>
        <taxon>Mammalia</taxon>
        <taxon>Eutheria</taxon>
        <taxon>Laurasiatheria</taxon>
        <taxon>Carnivora</taxon>
        <taxon>Feliformia</taxon>
        <taxon>Felidae</taxon>
        <taxon>Felinae</taxon>
        <taxon>Lynx</taxon>
    </lineage>
</organism>
<evidence type="ECO:0000313" key="1">
    <source>
        <dbReference type="EMBL" id="VFV41323.1"/>
    </source>
</evidence>
<proteinExistence type="predicted"/>